<dbReference type="EMBL" id="JBHTNZ010000002">
    <property type="protein sequence ID" value="MFD1460247.1"/>
    <property type="molecule type" value="Genomic_DNA"/>
</dbReference>
<organism evidence="4 5">
    <name type="scientific">Paenibacillus farraposensis</name>
    <dbReference type="NCBI Taxonomy" id="2807095"/>
    <lineage>
        <taxon>Bacteria</taxon>
        <taxon>Bacillati</taxon>
        <taxon>Bacillota</taxon>
        <taxon>Bacilli</taxon>
        <taxon>Bacillales</taxon>
        <taxon>Paenibacillaceae</taxon>
        <taxon>Paenibacillus</taxon>
    </lineage>
</organism>
<evidence type="ECO:0000313" key="4">
    <source>
        <dbReference type="EMBL" id="MFD1460247.1"/>
    </source>
</evidence>
<evidence type="ECO:0000259" key="3">
    <source>
        <dbReference type="Pfam" id="PF03413"/>
    </source>
</evidence>
<accession>A0ABW4D6C1</accession>
<dbReference type="Gene3D" id="3.10.450.40">
    <property type="match status" value="1"/>
</dbReference>
<feature type="compositionally biased region" description="Low complexity" evidence="1">
    <location>
        <begin position="116"/>
        <end position="125"/>
    </location>
</feature>
<name>A0ABW4D6C1_9BACL</name>
<evidence type="ECO:0000256" key="2">
    <source>
        <dbReference type="SAM" id="Phobius"/>
    </source>
</evidence>
<dbReference type="RefSeq" id="WP_229526233.1">
    <property type="nucleotide sequence ID" value="NZ_JAFFQR010000112.1"/>
</dbReference>
<feature type="domain" description="PepSY" evidence="3">
    <location>
        <begin position="129"/>
        <end position="183"/>
    </location>
</feature>
<dbReference type="InterPro" id="IPR025711">
    <property type="entry name" value="PepSY"/>
</dbReference>
<keyword evidence="5" id="KW-1185">Reference proteome</keyword>
<comment type="caution">
    <text evidence="4">The sequence shown here is derived from an EMBL/GenBank/DDBJ whole genome shotgun (WGS) entry which is preliminary data.</text>
</comment>
<keyword evidence="2" id="KW-0812">Transmembrane</keyword>
<gene>
    <name evidence="4" type="ORF">ACFQ5D_02035</name>
</gene>
<proteinExistence type="predicted"/>
<dbReference type="Proteomes" id="UP001597340">
    <property type="component" value="Unassembled WGS sequence"/>
</dbReference>
<feature type="transmembrane region" description="Helical" evidence="2">
    <location>
        <begin position="6"/>
        <end position="26"/>
    </location>
</feature>
<feature type="region of interest" description="Disordered" evidence="1">
    <location>
        <begin position="97"/>
        <end position="125"/>
    </location>
</feature>
<dbReference type="Pfam" id="PF03413">
    <property type="entry name" value="PepSY"/>
    <property type="match status" value="1"/>
</dbReference>
<keyword evidence="2" id="KW-0472">Membrane</keyword>
<keyword evidence="2" id="KW-1133">Transmembrane helix</keyword>
<protein>
    <submittedName>
        <fullName evidence="4">PepSY domain-containing protein</fullName>
    </submittedName>
</protein>
<sequence>MMKAIYVWIIGGTVAAILITICLLQWPWARSLAASPLEEKTVIQSVLRQYPGEVLESRHLDHFYLIKLERTKGKYEIKVNAYDGFIESISQTQAYTDTRQEPQDHNPVSQPSKGISDPVSKPDPVSSVITEREVAQLAAEAVNGTSDDIELHRNEKGLYYLVEVKIKDGREAVVQVNAVSGSIDSITWEKEKQDRNDE</sequence>
<evidence type="ECO:0000256" key="1">
    <source>
        <dbReference type="SAM" id="MobiDB-lite"/>
    </source>
</evidence>
<reference evidence="5" key="1">
    <citation type="journal article" date="2019" name="Int. J. Syst. Evol. Microbiol.">
        <title>The Global Catalogue of Microorganisms (GCM) 10K type strain sequencing project: providing services to taxonomists for standard genome sequencing and annotation.</title>
        <authorList>
            <consortium name="The Broad Institute Genomics Platform"/>
            <consortium name="The Broad Institute Genome Sequencing Center for Infectious Disease"/>
            <person name="Wu L."/>
            <person name="Ma J."/>
        </authorList>
    </citation>
    <scope>NUCLEOTIDE SEQUENCE [LARGE SCALE GENOMIC DNA]</scope>
    <source>
        <strain evidence="5">CCM 9147</strain>
    </source>
</reference>
<evidence type="ECO:0000313" key="5">
    <source>
        <dbReference type="Proteomes" id="UP001597340"/>
    </source>
</evidence>